<dbReference type="InterPro" id="IPR009057">
    <property type="entry name" value="Homeodomain-like_sf"/>
</dbReference>
<dbReference type="Pfam" id="PF12833">
    <property type="entry name" value="HTH_18"/>
    <property type="match status" value="1"/>
</dbReference>
<dbReference type="InterPro" id="IPR014710">
    <property type="entry name" value="RmlC-like_jellyroll"/>
</dbReference>
<evidence type="ECO:0000259" key="4">
    <source>
        <dbReference type="PROSITE" id="PS01124"/>
    </source>
</evidence>
<dbReference type="SMART" id="SM00342">
    <property type="entry name" value="HTH_ARAC"/>
    <property type="match status" value="1"/>
</dbReference>
<evidence type="ECO:0000313" key="5">
    <source>
        <dbReference type="EMBL" id="MBC5735717.1"/>
    </source>
</evidence>
<dbReference type="InterPro" id="IPR003313">
    <property type="entry name" value="AraC-bd"/>
</dbReference>
<sequence>MDITEMLYRQKSGIIYNALSRTLQPGYFFGPHCHKNVELCVMKEGECDITVNSEVITVRGGELMVIFSHMVHTFHMRSTRPAVFLQMHFDPESFLHVSPTVVENVGFLHSMADEHSSYLHQPCSPDLVGCMERVCREMRSPDEAFSGPLSQLYIHELIFLLSRETDQSYRQVFSIGNPLAISAIQFISDRMDQRISLQDVARHCKVTVRHLSGVFKTAVNITVNDYINIAKIDRAMRYILETDNDMTTIASKLGFSSAQYFSTIFKKYTHVTPTEFRNMSDKDI</sequence>
<keyword evidence="3" id="KW-0804">Transcription</keyword>
<proteinExistence type="predicted"/>
<dbReference type="PANTHER" id="PTHR43280">
    <property type="entry name" value="ARAC-FAMILY TRANSCRIPTIONAL REGULATOR"/>
    <property type="match status" value="1"/>
</dbReference>
<dbReference type="PROSITE" id="PS01124">
    <property type="entry name" value="HTH_ARAC_FAMILY_2"/>
    <property type="match status" value="1"/>
</dbReference>
<dbReference type="PANTHER" id="PTHR43280:SF28">
    <property type="entry name" value="HTH-TYPE TRANSCRIPTIONAL ACTIVATOR RHAS"/>
    <property type="match status" value="1"/>
</dbReference>
<dbReference type="PRINTS" id="PR00032">
    <property type="entry name" value="HTHARAC"/>
</dbReference>
<keyword evidence="6" id="KW-1185">Reference proteome</keyword>
<dbReference type="GO" id="GO:0043565">
    <property type="term" value="F:sequence-specific DNA binding"/>
    <property type="evidence" value="ECO:0007669"/>
    <property type="project" value="InterPro"/>
</dbReference>
<accession>A0A8J6JI52</accession>
<evidence type="ECO:0000256" key="1">
    <source>
        <dbReference type="ARBA" id="ARBA00023015"/>
    </source>
</evidence>
<dbReference type="Gene3D" id="1.10.10.60">
    <property type="entry name" value="Homeodomain-like"/>
    <property type="match status" value="2"/>
</dbReference>
<dbReference type="RefSeq" id="WP_155144918.1">
    <property type="nucleotide sequence ID" value="NZ_JACOPQ010000001.1"/>
</dbReference>
<feature type="domain" description="HTH araC/xylS-type" evidence="4">
    <location>
        <begin position="181"/>
        <end position="279"/>
    </location>
</feature>
<dbReference type="InterPro" id="IPR020449">
    <property type="entry name" value="Tscrpt_reg_AraC-type_HTH"/>
</dbReference>
<gene>
    <name evidence="5" type="ORF">H8S62_01660</name>
</gene>
<dbReference type="CDD" id="cd02208">
    <property type="entry name" value="cupin_RmlC-like"/>
    <property type="match status" value="1"/>
</dbReference>
<dbReference type="SUPFAM" id="SSF51215">
    <property type="entry name" value="Regulatory protein AraC"/>
    <property type="match status" value="1"/>
</dbReference>
<evidence type="ECO:0000256" key="3">
    <source>
        <dbReference type="ARBA" id="ARBA00023163"/>
    </source>
</evidence>
<reference evidence="5" key="1">
    <citation type="submission" date="2020-08" db="EMBL/GenBank/DDBJ databases">
        <title>Genome public.</title>
        <authorList>
            <person name="Liu C."/>
            <person name="Sun Q."/>
        </authorList>
    </citation>
    <scope>NUCLEOTIDE SEQUENCE</scope>
    <source>
        <strain evidence="5">NSJ-52</strain>
    </source>
</reference>
<dbReference type="InterPro" id="IPR018060">
    <property type="entry name" value="HTH_AraC"/>
</dbReference>
<dbReference type="Gene3D" id="2.60.120.10">
    <property type="entry name" value="Jelly Rolls"/>
    <property type="match status" value="1"/>
</dbReference>
<dbReference type="GO" id="GO:0003700">
    <property type="term" value="F:DNA-binding transcription factor activity"/>
    <property type="evidence" value="ECO:0007669"/>
    <property type="project" value="InterPro"/>
</dbReference>
<keyword evidence="1" id="KW-0805">Transcription regulation</keyword>
<dbReference type="Pfam" id="PF02311">
    <property type="entry name" value="AraC_binding"/>
    <property type="match status" value="1"/>
</dbReference>
<evidence type="ECO:0000256" key="2">
    <source>
        <dbReference type="ARBA" id="ARBA00023125"/>
    </source>
</evidence>
<dbReference type="EMBL" id="JACOPQ010000001">
    <property type="protein sequence ID" value="MBC5735717.1"/>
    <property type="molecule type" value="Genomic_DNA"/>
</dbReference>
<evidence type="ECO:0000313" key="6">
    <source>
        <dbReference type="Proteomes" id="UP000607645"/>
    </source>
</evidence>
<keyword evidence="2" id="KW-0238">DNA-binding</keyword>
<comment type="caution">
    <text evidence="5">The sequence shown here is derived from an EMBL/GenBank/DDBJ whole genome shotgun (WGS) entry which is preliminary data.</text>
</comment>
<dbReference type="AlphaFoldDB" id="A0A8J6JI52"/>
<name>A0A8J6JI52_9FIRM</name>
<dbReference type="InterPro" id="IPR037923">
    <property type="entry name" value="HTH-like"/>
</dbReference>
<dbReference type="SUPFAM" id="SSF46689">
    <property type="entry name" value="Homeodomain-like"/>
    <property type="match status" value="2"/>
</dbReference>
<dbReference type="Proteomes" id="UP000607645">
    <property type="component" value="Unassembled WGS sequence"/>
</dbReference>
<organism evidence="5 6">
    <name type="scientific">Lawsonibacter faecis</name>
    <dbReference type="NCBI Taxonomy" id="2763052"/>
    <lineage>
        <taxon>Bacteria</taxon>
        <taxon>Bacillati</taxon>
        <taxon>Bacillota</taxon>
        <taxon>Clostridia</taxon>
        <taxon>Eubacteriales</taxon>
        <taxon>Oscillospiraceae</taxon>
        <taxon>Lawsonibacter</taxon>
    </lineage>
</organism>
<protein>
    <submittedName>
        <fullName evidence="5">AraC family transcriptional regulator</fullName>
    </submittedName>
</protein>